<sequence>MNGGEHYAFRVFTAAQAAQKMNGGEHYAFRVFTAAQAAQKIVNNIVLFM</sequence>
<dbReference type="Proteomes" id="UP000006201">
    <property type="component" value="Unassembled WGS sequence"/>
</dbReference>
<dbReference type="AlphaFoldDB" id="A4CCX6"/>
<proteinExistence type="predicted"/>
<organism evidence="1 2">
    <name type="scientific">Pseudoalteromonas tunicata D2</name>
    <dbReference type="NCBI Taxonomy" id="87626"/>
    <lineage>
        <taxon>Bacteria</taxon>
        <taxon>Pseudomonadati</taxon>
        <taxon>Pseudomonadota</taxon>
        <taxon>Gammaproteobacteria</taxon>
        <taxon>Alteromonadales</taxon>
        <taxon>Pseudoalteromonadaceae</taxon>
        <taxon>Pseudoalteromonas</taxon>
    </lineage>
</organism>
<comment type="caution">
    <text evidence="1">The sequence shown here is derived from an EMBL/GenBank/DDBJ whole genome shotgun (WGS) entry which is preliminary data.</text>
</comment>
<dbReference type="HOGENOM" id="CLU_3139804_0_0_6"/>
<keyword evidence="2" id="KW-1185">Reference proteome</keyword>
<evidence type="ECO:0000313" key="1">
    <source>
        <dbReference type="EMBL" id="EAR27419.1"/>
    </source>
</evidence>
<reference evidence="1 2" key="1">
    <citation type="submission" date="2006-02" db="EMBL/GenBank/DDBJ databases">
        <authorList>
            <person name="Moran M.A."/>
            <person name="Kjelleberg S."/>
            <person name="Egan S."/>
            <person name="Saunders N."/>
            <person name="Thomas T."/>
            <person name="Ferriera S."/>
            <person name="Johnson J."/>
            <person name="Kravitz S."/>
            <person name="Halpern A."/>
            <person name="Remington K."/>
            <person name="Beeson K."/>
            <person name="Tran B."/>
            <person name="Rogers Y.-H."/>
            <person name="Friedman R."/>
            <person name="Venter J.C."/>
        </authorList>
    </citation>
    <scope>NUCLEOTIDE SEQUENCE [LARGE SCALE GENOMIC DNA]</scope>
    <source>
        <strain evidence="1 2">D2</strain>
    </source>
</reference>
<protein>
    <submittedName>
        <fullName evidence="1">Uncharacterized protein</fullName>
    </submittedName>
</protein>
<dbReference type="EMBL" id="AAOH01000006">
    <property type="protein sequence ID" value="EAR27419.1"/>
    <property type="molecule type" value="Genomic_DNA"/>
</dbReference>
<name>A4CCX6_9GAMM</name>
<accession>A4CCX6</accession>
<gene>
    <name evidence="1" type="ORF">PTD2_15307</name>
</gene>
<evidence type="ECO:0000313" key="2">
    <source>
        <dbReference type="Proteomes" id="UP000006201"/>
    </source>
</evidence>